<dbReference type="Proteomes" id="UP001596067">
    <property type="component" value="Unassembled WGS sequence"/>
</dbReference>
<sequence>MTTSSRSRKPAAADASTPADGGTEVPESSTPMPTAAPLEPPVEAAPDPTPAEPVGLERVPVAEALPEVIDGLIVDSDTRRPPTDLDIVFERVTPHGTTVVSTLRLVENQTDPYGRTRTTLLAAQGAHLSASAAELIMRRLRDQADARHAISE</sequence>
<comment type="caution">
    <text evidence="2">The sequence shown here is derived from an EMBL/GenBank/DDBJ whole genome shotgun (WGS) entry which is preliminary data.</text>
</comment>
<feature type="region of interest" description="Disordered" evidence="1">
    <location>
        <begin position="1"/>
        <end position="54"/>
    </location>
</feature>
<organism evidence="2 3">
    <name type="scientific">Kitasatospora aburaviensis</name>
    <dbReference type="NCBI Taxonomy" id="67265"/>
    <lineage>
        <taxon>Bacteria</taxon>
        <taxon>Bacillati</taxon>
        <taxon>Actinomycetota</taxon>
        <taxon>Actinomycetes</taxon>
        <taxon>Kitasatosporales</taxon>
        <taxon>Streptomycetaceae</taxon>
        <taxon>Kitasatospora</taxon>
    </lineage>
</organism>
<reference evidence="3" key="1">
    <citation type="journal article" date="2019" name="Int. J. Syst. Evol. Microbiol.">
        <title>The Global Catalogue of Microorganisms (GCM) 10K type strain sequencing project: providing services to taxonomists for standard genome sequencing and annotation.</title>
        <authorList>
            <consortium name="The Broad Institute Genomics Platform"/>
            <consortium name="The Broad Institute Genome Sequencing Center for Infectious Disease"/>
            <person name="Wu L."/>
            <person name="Ma J."/>
        </authorList>
    </citation>
    <scope>NUCLEOTIDE SEQUENCE [LARGE SCALE GENOMIC DNA]</scope>
    <source>
        <strain evidence="3">CGMCC 4.1469</strain>
    </source>
</reference>
<dbReference type="EMBL" id="JBHSOD010000020">
    <property type="protein sequence ID" value="MFC5886847.1"/>
    <property type="molecule type" value="Genomic_DNA"/>
</dbReference>
<evidence type="ECO:0000313" key="2">
    <source>
        <dbReference type="EMBL" id="MFC5886847.1"/>
    </source>
</evidence>
<name>A0ABW1EXH1_9ACTN</name>
<accession>A0ABW1EXH1</accession>
<feature type="compositionally biased region" description="Low complexity" evidence="1">
    <location>
        <begin position="33"/>
        <end position="46"/>
    </location>
</feature>
<keyword evidence="3" id="KW-1185">Reference proteome</keyword>
<proteinExistence type="predicted"/>
<gene>
    <name evidence="2" type="ORF">ACFP0N_17915</name>
</gene>
<dbReference type="RefSeq" id="WP_345330820.1">
    <property type="nucleotide sequence ID" value="NZ_BAAAVH010000123.1"/>
</dbReference>
<evidence type="ECO:0000256" key="1">
    <source>
        <dbReference type="SAM" id="MobiDB-lite"/>
    </source>
</evidence>
<evidence type="ECO:0000313" key="3">
    <source>
        <dbReference type="Proteomes" id="UP001596067"/>
    </source>
</evidence>
<protein>
    <submittedName>
        <fullName evidence="2">Uncharacterized protein</fullName>
    </submittedName>
</protein>